<dbReference type="SUPFAM" id="SSF53067">
    <property type="entry name" value="Actin-like ATPase domain"/>
    <property type="match status" value="2"/>
</dbReference>
<evidence type="ECO:0000313" key="2">
    <source>
        <dbReference type="EMBL" id="QCK13914.1"/>
    </source>
</evidence>
<dbReference type="GO" id="GO:0005829">
    <property type="term" value="C:cytosol"/>
    <property type="evidence" value="ECO:0007669"/>
    <property type="project" value="TreeGrafter"/>
</dbReference>
<dbReference type="KEGG" id="fpf:DCC35_03625"/>
<accession>A0A4D7JZ07</accession>
<name>A0A4D7JZ07_9BACT</name>
<keyword evidence="2" id="KW-0808">Transferase</keyword>
<dbReference type="InterPro" id="IPR000905">
    <property type="entry name" value="Gcp-like_dom"/>
</dbReference>
<sequence length="231" mass="25418">MNILALETATNICSVAVVNEEKVLGKINLNIDRAHSSKLASAIKNLMELLSLDFEDLSAVAVSKGPGSYTGLRIGLSTAKGICYSNDIPLIGVETLQGMAANFQQFSESGKKFVSYPMIDARRMEVYTAAFDQNAQRKEDTKALIIEEDTFSDVDKDTDIYLYGDGAEKAISKITRKNVFLIKGIFPDATGIGLVAIDKFKLNQFEDVAYFEPFYLKEYKAGKPKSLLQNG</sequence>
<dbReference type="Proteomes" id="UP000298616">
    <property type="component" value="Chromosome"/>
</dbReference>
<organism evidence="2 3">
    <name type="scientific">Mangrovivirga cuniculi</name>
    <dbReference type="NCBI Taxonomy" id="2715131"/>
    <lineage>
        <taxon>Bacteria</taxon>
        <taxon>Pseudomonadati</taxon>
        <taxon>Bacteroidota</taxon>
        <taxon>Cytophagia</taxon>
        <taxon>Cytophagales</taxon>
        <taxon>Mangrovivirgaceae</taxon>
        <taxon>Mangrovivirga</taxon>
    </lineage>
</organism>
<dbReference type="Gene3D" id="3.30.420.40">
    <property type="match status" value="2"/>
</dbReference>
<dbReference type="Pfam" id="PF00814">
    <property type="entry name" value="TsaD"/>
    <property type="match status" value="1"/>
</dbReference>
<gene>
    <name evidence="2" type="primary">tsaB</name>
    <name evidence="2" type="ORF">DCC35_03625</name>
</gene>
<protein>
    <submittedName>
        <fullName evidence="2">tRNA (Adenosine(37)-N6)-threonylcarbamoyltransferase complex dimerization subunit type 1 TsaB</fullName>
    </submittedName>
</protein>
<reference evidence="2 3" key="1">
    <citation type="submission" date="2018-04" db="EMBL/GenBank/DDBJ databases">
        <title>Complete genome uncultured novel isolate.</title>
        <authorList>
            <person name="Merlino G."/>
        </authorList>
    </citation>
    <scope>NUCLEOTIDE SEQUENCE [LARGE SCALE GENOMIC DNA]</scope>
    <source>
        <strain evidence="3">R1DC9</strain>
    </source>
</reference>
<dbReference type="InterPro" id="IPR022496">
    <property type="entry name" value="T6A_TsaB"/>
</dbReference>
<feature type="domain" description="Gcp-like" evidence="1">
    <location>
        <begin position="32"/>
        <end position="148"/>
    </location>
</feature>
<dbReference type="EMBL" id="CP028923">
    <property type="protein sequence ID" value="QCK13914.1"/>
    <property type="molecule type" value="Genomic_DNA"/>
</dbReference>
<dbReference type="NCBIfam" id="TIGR03725">
    <property type="entry name" value="T6A_YeaZ"/>
    <property type="match status" value="1"/>
</dbReference>
<evidence type="ECO:0000259" key="1">
    <source>
        <dbReference type="Pfam" id="PF00814"/>
    </source>
</evidence>
<dbReference type="PANTHER" id="PTHR11735:SF11">
    <property type="entry name" value="TRNA THREONYLCARBAMOYLADENOSINE BIOSYNTHESIS PROTEIN TSAB"/>
    <property type="match status" value="1"/>
</dbReference>
<proteinExistence type="predicted"/>
<dbReference type="GO" id="GO:0016740">
    <property type="term" value="F:transferase activity"/>
    <property type="evidence" value="ECO:0007669"/>
    <property type="project" value="UniProtKB-KW"/>
</dbReference>
<dbReference type="AlphaFoldDB" id="A0A4D7JZ07"/>
<dbReference type="RefSeq" id="WP_137089505.1">
    <property type="nucleotide sequence ID" value="NZ_CP028923.1"/>
</dbReference>
<dbReference type="InterPro" id="IPR043129">
    <property type="entry name" value="ATPase_NBD"/>
</dbReference>
<dbReference type="CDD" id="cd24032">
    <property type="entry name" value="ASKHA_NBD_TsaB"/>
    <property type="match status" value="1"/>
</dbReference>
<dbReference type="PANTHER" id="PTHR11735">
    <property type="entry name" value="TRNA N6-ADENOSINE THREONYLCARBAMOYLTRANSFERASE"/>
    <property type="match status" value="1"/>
</dbReference>
<dbReference type="OrthoDB" id="9784166at2"/>
<keyword evidence="3" id="KW-1185">Reference proteome</keyword>
<dbReference type="GO" id="GO:0002949">
    <property type="term" value="P:tRNA threonylcarbamoyladenosine modification"/>
    <property type="evidence" value="ECO:0007669"/>
    <property type="project" value="InterPro"/>
</dbReference>
<evidence type="ECO:0000313" key="3">
    <source>
        <dbReference type="Proteomes" id="UP000298616"/>
    </source>
</evidence>